<proteinExistence type="predicted"/>
<sequence>MRHTDFPVAQEIIRFFDMDSMAITSASTKVRKTYGAN</sequence>
<accession>A0A376ABE6</accession>
<dbReference type="Proteomes" id="UP000254764">
    <property type="component" value="Unassembled WGS sequence"/>
</dbReference>
<dbReference type="AlphaFoldDB" id="A0A376ABE6"/>
<name>A0A376ABE6_9HYPH</name>
<evidence type="ECO:0000313" key="1">
    <source>
        <dbReference type="EMBL" id="SSC65084.1"/>
    </source>
</evidence>
<evidence type="ECO:0000313" key="2">
    <source>
        <dbReference type="Proteomes" id="UP000254764"/>
    </source>
</evidence>
<reference evidence="2" key="1">
    <citation type="submission" date="2018-07" db="EMBL/GenBank/DDBJ databases">
        <authorList>
            <person name="Peiro R."/>
            <person name="Begona"/>
            <person name="Cbmso G."/>
            <person name="Lopez M."/>
            <person name="Gonzalez S."/>
        </authorList>
    </citation>
    <scope>NUCLEOTIDE SEQUENCE [LARGE SCALE GENOMIC DNA]</scope>
</reference>
<dbReference type="EMBL" id="UEYP01000017">
    <property type="protein sequence ID" value="SSC65084.1"/>
    <property type="molecule type" value="Genomic_DNA"/>
</dbReference>
<organism evidence="1 2">
    <name type="scientific">Ciceribacter selenitireducens ATCC BAA-1503</name>
    <dbReference type="NCBI Taxonomy" id="1336235"/>
    <lineage>
        <taxon>Bacteria</taxon>
        <taxon>Pseudomonadati</taxon>
        <taxon>Pseudomonadota</taxon>
        <taxon>Alphaproteobacteria</taxon>
        <taxon>Hyphomicrobiales</taxon>
        <taxon>Rhizobiaceae</taxon>
        <taxon>Ciceribacter</taxon>
    </lineage>
</organism>
<keyword evidence="2" id="KW-1185">Reference proteome</keyword>
<gene>
    <name evidence="1" type="ORF">RHIZ70_792</name>
</gene>
<protein>
    <submittedName>
        <fullName evidence="1">Uncharacterized protein</fullName>
    </submittedName>
</protein>